<evidence type="ECO:0000313" key="6">
    <source>
        <dbReference type="EMBL" id="KHA71841.1"/>
    </source>
</evidence>
<keyword evidence="4" id="KW-0503">Monooxygenase</keyword>
<dbReference type="PANTHER" id="PTHR30011">
    <property type="entry name" value="ALKANESULFONATE MONOOXYGENASE-RELATED"/>
    <property type="match status" value="1"/>
</dbReference>
<dbReference type="NCBIfam" id="TIGR03571">
    <property type="entry name" value="lucif_BA3436"/>
    <property type="match status" value="1"/>
</dbReference>
<evidence type="ECO:0000313" key="7">
    <source>
        <dbReference type="Proteomes" id="UP000030564"/>
    </source>
</evidence>
<keyword evidence="1" id="KW-0285">Flavoprotein</keyword>
<dbReference type="Proteomes" id="UP000030564">
    <property type="component" value="Unassembled WGS sequence"/>
</dbReference>
<dbReference type="GO" id="GO:0004497">
    <property type="term" value="F:monooxygenase activity"/>
    <property type="evidence" value="ECO:0007669"/>
    <property type="project" value="UniProtKB-KW"/>
</dbReference>
<keyword evidence="3" id="KW-0560">Oxidoreductase</keyword>
<evidence type="ECO:0000256" key="2">
    <source>
        <dbReference type="ARBA" id="ARBA00022643"/>
    </source>
</evidence>
<name>A0A0A6FGE8_9PSED</name>
<keyword evidence="2" id="KW-0288">FMN</keyword>
<dbReference type="GO" id="GO:0016705">
    <property type="term" value="F:oxidoreductase activity, acting on paired donors, with incorporation or reduction of molecular oxygen"/>
    <property type="evidence" value="ECO:0007669"/>
    <property type="project" value="InterPro"/>
</dbReference>
<dbReference type="OrthoDB" id="7239898at2"/>
<organism evidence="6 7">
    <name type="scientific">Pseudomonas chlororaphis</name>
    <dbReference type="NCBI Taxonomy" id="587753"/>
    <lineage>
        <taxon>Bacteria</taxon>
        <taxon>Pseudomonadati</taxon>
        <taxon>Pseudomonadota</taxon>
        <taxon>Gammaproteobacteria</taxon>
        <taxon>Pseudomonadales</taxon>
        <taxon>Pseudomonadaceae</taxon>
        <taxon>Pseudomonas</taxon>
    </lineage>
</organism>
<comment type="caution">
    <text evidence="6">The sequence shown here is derived from an EMBL/GenBank/DDBJ whole genome shotgun (WGS) entry which is preliminary data.</text>
</comment>
<proteinExistence type="predicted"/>
<dbReference type="InterPro" id="IPR036661">
    <property type="entry name" value="Luciferase-like_sf"/>
</dbReference>
<dbReference type="Pfam" id="PF00296">
    <property type="entry name" value="Bac_luciferase"/>
    <property type="match status" value="1"/>
</dbReference>
<dbReference type="PANTHER" id="PTHR30011:SF16">
    <property type="entry name" value="C2H2 FINGER DOMAIN TRANSCRIPTION FACTOR (EUROFUNG)-RELATED"/>
    <property type="match status" value="1"/>
</dbReference>
<dbReference type="SUPFAM" id="SSF51679">
    <property type="entry name" value="Bacterial luciferase-like"/>
    <property type="match status" value="1"/>
</dbReference>
<dbReference type="EMBL" id="JSFK01000018">
    <property type="protein sequence ID" value="KHA71841.1"/>
    <property type="molecule type" value="Genomic_DNA"/>
</dbReference>
<accession>A0A0A6FGE8</accession>
<feature type="domain" description="Luciferase-like" evidence="5">
    <location>
        <begin position="43"/>
        <end position="245"/>
    </location>
</feature>
<evidence type="ECO:0000256" key="4">
    <source>
        <dbReference type="ARBA" id="ARBA00023033"/>
    </source>
</evidence>
<dbReference type="AlphaFoldDB" id="A0A0A6FGE8"/>
<dbReference type="InterPro" id="IPR011251">
    <property type="entry name" value="Luciferase-like_dom"/>
</dbReference>
<dbReference type="PATRIC" id="fig|587753.9.peg.1746"/>
<evidence type="ECO:0000256" key="1">
    <source>
        <dbReference type="ARBA" id="ARBA00022630"/>
    </source>
</evidence>
<evidence type="ECO:0000259" key="5">
    <source>
        <dbReference type="Pfam" id="PF00296"/>
    </source>
</evidence>
<reference evidence="6 7" key="1">
    <citation type="submission" date="2014-10" db="EMBL/GenBank/DDBJ databases">
        <title>Draft genome sequence of Pseudomonas chlororaphis EA105.</title>
        <authorList>
            <person name="McCully L.M."/>
            <person name="Bitzer A.S."/>
            <person name="Spence C."/>
            <person name="Bais H."/>
            <person name="Silby M.W."/>
        </authorList>
    </citation>
    <scope>NUCLEOTIDE SEQUENCE [LARGE SCALE GENOMIC DNA]</scope>
    <source>
        <strain evidence="6 7">EA105</strain>
    </source>
</reference>
<gene>
    <name evidence="6" type="ORF">NZ35_18155</name>
</gene>
<sequence length="334" mass="37154">MTSLSPSLELSPELAAHPAYSRVFQPEGLTFGYIMPLEGYPNSPFPTLQDHQRLARIADEAGFASLWMRDVPFYDPSFGDTGQMIDPFVYLGYLAAVTKNIALGTTGIVLPLREPLIVAKQSVSVDQLTGGRFLLGLSSGDRPIEYPAFGIDFEAREERYREGFELIKTVTENSFPSVSTKLFGQLEGLLDMVPKPVGPRLPMIVVGRARQTLEWIANNADAWIWHLSDFNRLPGLIREFRSASQTGNAKPYGYATFFDLAKDPSTPLERGYNGIRIGRNALVELWKRQQDEGVSHVALNIKPLQRPAADVLEEMAEYVLPHFPIGQPASQVTQ</sequence>
<dbReference type="InterPro" id="IPR051260">
    <property type="entry name" value="Diverse_substr_monoxygenases"/>
</dbReference>
<evidence type="ECO:0000256" key="3">
    <source>
        <dbReference type="ARBA" id="ARBA00023002"/>
    </source>
</evidence>
<dbReference type="Gene3D" id="3.20.20.30">
    <property type="entry name" value="Luciferase-like domain"/>
    <property type="match status" value="1"/>
</dbReference>
<protein>
    <submittedName>
        <fullName evidence="6">Luciferase</fullName>
    </submittedName>
</protein>
<dbReference type="InterPro" id="IPR020020">
    <property type="entry name" value="Luciferase-type_oxidoreductase"/>
</dbReference>